<evidence type="ECO:0000313" key="1">
    <source>
        <dbReference type="EMBL" id="SBP32400.1"/>
    </source>
</evidence>
<organism evidence="1">
    <name type="scientific">Iconisemion striatum</name>
    <dbReference type="NCBI Taxonomy" id="60296"/>
    <lineage>
        <taxon>Eukaryota</taxon>
        <taxon>Metazoa</taxon>
        <taxon>Chordata</taxon>
        <taxon>Craniata</taxon>
        <taxon>Vertebrata</taxon>
        <taxon>Euteleostomi</taxon>
        <taxon>Actinopterygii</taxon>
        <taxon>Neopterygii</taxon>
        <taxon>Teleostei</taxon>
        <taxon>Neoteleostei</taxon>
        <taxon>Acanthomorphata</taxon>
        <taxon>Ovalentaria</taxon>
        <taxon>Atherinomorphae</taxon>
        <taxon>Cyprinodontiformes</taxon>
        <taxon>Nothobranchiidae</taxon>
        <taxon>Iconisemion</taxon>
    </lineage>
</organism>
<protein>
    <submittedName>
        <fullName evidence="1">Palmdelphin b</fullName>
    </submittedName>
</protein>
<dbReference type="EMBL" id="HADX01010168">
    <property type="protein sequence ID" value="SBP32400.1"/>
    <property type="molecule type" value="Transcribed_RNA"/>
</dbReference>
<gene>
    <name evidence="1" type="primary">PALMDB</name>
</gene>
<dbReference type="AlphaFoldDB" id="A0A1A7YR55"/>
<reference evidence="1" key="2">
    <citation type="submission" date="2016-06" db="EMBL/GenBank/DDBJ databases">
        <title>The genome of a short-lived fish provides insights into sex chromosome evolution and the genetic control of aging.</title>
        <authorList>
            <person name="Reichwald K."/>
            <person name="Felder M."/>
            <person name="Petzold A."/>
            <person name="Koch P."/>
            <person name="Groth M."/>
            <person name="Platzer M."/>
        </authorList>
    </citation>
    <scope>NUCLEOTIDE SEQUENCE</scope>
    <source>
        <tissue evidence="1">Brain</tissue>
    </source>
</reference>
<accession>A0A1A7YR55</accession>
<name>A0A1A7YR55_9TELE</name>
<reference evidence="1" key="1">
    <citation type="submission" date="2016-05" db="EMBL/GenBank/DDBJ databases">
        <authorList>
            <person name="Lavstsen T."/>
            <person name="Jespersen J.S."/>
        </authorList>
    </citation>
    <scope>NUCLEOTIDE SEQUENCE</scope>
    <source>
        <tissue evidence="1">Brain</tissue>
    </source>
</reference>
<proteinExistence type="predicted"/>
<sequence>SQPDLPSGAKPLCYSTLGHNQRNLNLWSKFSLTSPPGSTNMKTNAISPNFPAPVQVTVRSEGTPAPIYGSASGLSLPLVNHESGAL</sequence>
<feature type="non-terminal residue" evidence="1">
    <location>
        <position position="1"/>
    </location>
</feature>
<feature type="non-terminal residue" evidence="1">
    <location>
        <position position="86"/>
    </location>
</feature>